<evidence type="ECO:0000313" key="1">
    <source>
        <dbReference type="EMBL" id="VDL89409.1"/>
    </source>
</evidence>
<dbReference type="EMBL" id="UYSU01032404">
    <property type="protein sequence ID" value="VDL89409.1"/>
    <property type="molecule type" value="Genomic_DNA"/>
</dbReference>
<evidence type="ECO:0000313" key="2">
    <source>
        <dbReference type="Proteomes" id="UP000275846"/>
    </source>
</evidence>
<protein>
    <submittedName>
        <fullName evidence="1 3">Uncharacterized protein</fullName>
    </submittedName>
</protein>
<dbReference type="OrthoDB" id="7554647at2759"/>
<gene>
    <name evidence="1" type="ORF">SSLN_LOCUS3024</name>
</gene>
<dbReference type="AlphaFoldDB" id="A0A183SFM6"/>
<name>A0A183SFM6_SCHSO</name>
<organism evidence="3">
    <name type="scientific">Schistocephalus solidus</name>
    <name type="common">Tapeworm</name>
    <dbReference type="NCBI Taxonomy" id="70667"/>
    <lineage>
        <taxon>Eukaryota</taxon>
        <taxon>Metazoa</taxon>
        <taxon>Spiralia</taxon>
        <taxon>Lophotrochozoa</taxon>
        <taxon>Platyhelminthes</taxon>
        <taxon>Cestoda</taxon>
        <taxon>Eucestoda</taxon>
        <taxon>Diphyllobothriidea</taxon>
        <taxon>Diphyllobothriidae</taxon>
        <taxon>Schistocephalus</taxon>
    </lineage>
</organism>
<evidence type="ECO:0000313" key="3">
    <source>
        <dbReference type="WBParaSite" id="SSLN_0000312401-mRNA-1"/>
    </source>
</evidence>
<dbReference type="Proteomes" id="UP000275846">
    <property type="component" value="Unassembled WGS sequence"/>
</dbReference>
<proteinExistence type="predicted"/>
<dbReference type="PANTHER" id="PTHR47027">
    <property type="entry name" value="REVERSE TRANSCRIPTASE DOMAIN-CONTAINING PROTEIN"/>
    <property type="match status" value="1"/>
</dbReference>
<sequence>MVVMHQPPPSTECSSPQINVKGAQLKNVEKLAYLGSPLTRNMRINQEVAQRISKVSQAIVQLHASMWNHQGIHLNTKLQMYKVVVLTTLIYGVETCTVYSNQARMLNHFYLSCFRRILKLRWQDRVPDMEVLERTGILSIQAILKQAQWRWSGHLVCFLPPVPSSLPTPSALLSALPPLSSSQYTPFSPLSSRLPLSFPIFSPFMSPPLFPSFSPLLFSSLPLP</sequence>
<reference evidence="3" key="1">
    <citation type="submission" date="2016-06" db="UniProtKB">
        <authorList>
            <consortium name="WormBaseParasite"/>
        </authorList>
    </citation>
    <scope>IDENTIFICATION</scope>
</reference>
<keyword evidence="2" id="KW-1185">Reference proteome</keyword>
<dbReference type="WBParaSite" id="SSLN_0000312401-mRNA-1">
    <property type="protein sequence ID" value="SSLN_0000312401-mRNA-1"/>
    <property type="gene ID" value="SSLN_0000312401"/>
</dbReference>
<dbReference type="PANTHER" id="PTHR47027:SF26">
    <property type="entry name" value="REVERSE TRANSCRIPTASE DOMAIN-CONTAINING PROTEIN"/>
    <property type="match status" value="1"/>
</dbReference>
<reference evidence="1 2" key="2">
    <citation type="submission" date="2018-11" db="EMBL/GenBank/DDBJ databases">
        <authorList>
            <consortium name="Pathogen Informatics"/>
        </authorList>
    </citation>
    <scope>NUCLEOTIDE SEQUENCE [LARGE SCALE GENOMIC DNA]</scope>
    <source>
        <strain evidence="1 2">NST_G2</strain>
    </source>
</reference>
<accession>A0A183SFM6</accession>